<protein>
    <recommendedName>
        <fullName evidence="6">Nitrate reductase</fullName>
    </recommendedName>
</protein>
<evidence type="ECO:0008006" key="6">
    <source>
        <dbReference type="Google" id="ProtNLM"/>
    </source>
</evidence>
<organism evidence="4 5">
    <name type="scientific">Halarcobacter anaerophilus</name>
    <dbReference type="NCBI Taxonomy" id="877500"/>
    <lineage>
        <taxon>Bacteria</taxon>
        <taxon>Pseudomonadati</taxon>
        <taxon>Campylobacterota</taxon>
        <taxon>Epsilonproteobacteria</taxon>
        <taxon>Campylobacterales</taxon>
        <taxon>Arcobacteraceae</taxon>
        <taxon>Halarcobacter</taxon>
    </lineage>
</organism>
<dbReference type="STRING" id="877500.GCA_000935065_02146"/>
<dbReference type="InterPro" id="IPR015943">
    <property type="entry name" value="WD40/YVTN_repeat-like_dom_sf"/>
</dbReference>
<evidence type="ECO:0000256" key="2">
    <source>
        <dbReference type="ARBA" id="ARBA00022737"/>
    </source>
</evidence>
<evidence type="ECO:0000313" key="5">
    <source>
        <dbReference type="Proteomes" id="UP000290191"/>
    </source>
</evidence>
<keyword evidence="1" id="KW-0853">WD repeat</keyword>
<dbReference type="InterPro" id="IPR052234">
    <property type="entry name" value="U5_snRNP_Component"/>
</dbReference>
<feature type="chain" id="PRO_5020371419" description="Nitrate reductase" evidence="3">
    <location>
        <begin position="17"/>
        <end position="313"/>
    </location>
</feature>
<evidence type="ECO:0000256" key="1">
    <source>
        <dbReference type="ARBA" id="ARBA00022574"/>
    </source>
</evidence>
<reference evidence="4 5" key="1">
    <citation type="submission" date="2017-10" db="EMBL/GenBank/DDBJ databases">
        <title>Genomics of the genus Arcobacter.</title>
        <authorList>
            <person name="Perez-Cataluna A."/>
            <person name="Figueras M.J."/>
        </authorList>
    </citation>
    <scope>NUCLEOTIDE SEQUENCE [LARGE SCALE GENOMIC DNA]</scope>
    <source>
        <strain evidence="4 5">DSM 24636</strain>
    </source>
</reference>
<name>A0A4Q0Y3W3_9BACT</name>
<dbReference type="SUPFAM" id="SSF50978">
    <property type="entry name" value="WD40 repeat-like"/>
    <property type="match status" value="1"/>
</dbReference>
<comment type="caution">
    <text evidence="4">The sequence shown here is derived from an EMBL/GenBank/DDBJ whole genome shotgun (WGS) entry which is preliminary data.</text>
</comment>
<evidence type="ECO:0000313" key="4">
    <source>
        <dbReference type="EMBL" id="RXJ64870.1"/>
    </source>
</evidence>
<dbReference type="Gene3D" id="2.130.10.10">
    <property type="entry name" value="YVTN repeat-like/Quinoprotein amine dehydrogenase"/>
    <property type="match status" value="2"/>
</dbReference>
<evidence type="ECO:0000256" key="3">
    <source>
        <dbReference type="SAM" id="SignalP"/>
    </source>
</evidence>
<sequence>MYKILLLIFFSLNLFATQIMQPQEVFKASGSVQDIKFKNNKIYTATDNGSIEIFDLNTKNKINTIKIPDIKDFMGDSIASKIYSIDLLENKILIVSQGMKGYRNIYIYENNSLKKIIGIDKKYYIQKAYFVNKDEIIFALLSNQIGLYNIKTKTLEYLVQVSASSFSDFVISENKKSIASTDESGIVRVLDIQKGSIKKELKALNLDKVYQLDFKKGVILTAGQDRKAVLYDKLNTYSLDFDFLLYSCALDKTAKFAAIAFNEQNDVLIFNTKTKKYLYELKGQDATITKILFINKNEVLVSSDSQKINYFRF</sequence>
<feature type="signal peptide" evidence="3">
    <location>
        <begin position="1"/>
        <end position="16"/>
    </location>
</feature>
<keyword evidence="3" id="KW-0732">Signal</keyword>
<keyword evidence="5" id="KW-1185">Reference proteome</keyword>
<dbReference type="PANTHER" id="PTHR44006">
    <property type="entry name" value="U5 SMALL NUCLEAR RIBONUCLEOPROTEIN 40 KDA PROTEIN"/>
    <property type="match status" value="1"/>
</dbReference>
<dbReference type="Proteomes" id="UP000290191">
    <property type="component" value="Unassembled WGS sequence"/>
</dbReference>
<dbReference type="InterPro" id="IPR036322">
    <property type="entry name" value="WD40_repeat_dom_sf"/>
</dbReference>
<dbReference type="AlphaFoldDB" id="A0A4Q0Y3W3"/>
<keyword evidence="2" id="KW-0677">Repeat</keyword>
<dbReference type="RefSeq" id="WP_129081219.1">
    <property type="nucleotide sequence ID" value="NZ_CP041070.1"/>
</dbReference>
<dbReference type="OrthoDB" id="11703at2"/>
<dbReference type="GO" id="GO:0003723">
    <property type="term" value="F:RNA binding"/>
    <property type="evidence" value="ECO:0007669"/>
    <property type="project" value="TreeGrafter"/>
</dbReference>
<dbReference type="PANTHER" id="PTHR44006:SF1">
    <property type="entry name" value="U5 SMALL NUCLEAR RIBONUCLEOPROTEIN 40 KDA PROTEIN"/>
    <property type="match status" value="1"/>
</dbReference>
<proteinExistence type="predicted"/>
<gene>
    <name evidence="4" type="ORF">CRV06_02640</name>
</gene>
<accession>A0A4Q0Y3W3</accession>
<dbReference type="EMBL" id="PDKO01000001">
    <property type="protein sequence ID" value="RXJ64870.1"/>
    <property type="molecule type" value="Genomic_DNA"/>
</dbReference>